<gene>
    <name evidence="3" type="ORF">FN846DRAFT_1013298</name>
</gene>
<keyword evidence="4" id="KW-1185">Reference proteome</keyword>
<reference evidence="3 4" key="1">
    <citation type="submission" date="2019-09" db="EMBL/GenBank/DDBJ databases">
        <title>Draft genome of the ectomycorrhizal ascomycete Sphaerosporella brunnea.</title>
        <authorList>
            <consortium name="DOE Joint Genome Institute"/>
            <person name="Benucci G.M."/>
            <person name="Marozzi G."/>
            <person name="Antonielli L."/>
            <person name="Sanchez S."/>
            <person name="Marco P."/>
            <person name="Wang X."/>
            <person name="Falini L.B."/>
            <person name="Barry K."/>
            <person name="Haridas S."/>
            <person name="Lipzen A."/>
            <person name="Labutti K."/>
            <person name="Grigoriev I.V."/>
            <person name="Murat C."/>
            <person name="Martin F."/>
            <person name="Albertini E."/>
            <person name="Donnini D."/>
            <person name="Bonito G."/>
        </authorList>
    </citation>
    <scope>NUCLEOTIDE SEQUENCE [LARGE SCALE GENOMIC DNA]</scope>
    <source>
        <strain evidence="3 4">Sb_GMNB300</strain>
    </source>
</reference>
<keyword evidence="2" id="KW-0812">Transmembrane</keyword>
<evidence type="ECO:0000313" key="3">
    <source>
        <dbReference type="EMBL" id="KAA8906824.1"/>
    </source>
</evidence>
<feature type="region of interest" description="Disordered" evidence="1">
    <location>
        <begin position="218"/>
        <end position="243"/>
    </location>
</feature>
<keyword evidence="2" id="KW-1133">Transmembrane helix</keyword>
<proteinExistence type="predicted"/>
<protein>
    <submittedName>
        <fullName evidence="3">Uncharacterized protein</fullName>
    </submittedName>
</protein>
<keyword evidence="2" id="KW-0472">Membrane</keyword>
<dbReference type="Proteomes" id="UP000326924">
    <property type="component" value="Unassembled WGS sequence"/>
</dbReference>
<comment type="caution">
    <text evidence="3">The sequence shown here is derived from an EMBL/GenBank/DDBJ whole genome shotgun (WGS) entry which is preliminary data.</text>
</comment>
<evidence type="ECO:0000313" key="4">
    <source>
        <dbReference type="Proteomes" id="UP000326924"/>
    </source>
</evidence>
<accession>A0A5J5EXF6</accession>
<feature type="compositionally biased region" description="Basic and acidic residues" evidence="1">
    <location>
        <begin position="226"/>
        <end position="243"/>
    </location>
</feature>
<evidence type="ECO:0000256" key="1">
    <source>
        <dbReference type="SAM" id="MobiDB-lite"/>
    </source>
</evidence>
<dbReference type="InParanoid" id="A0A5J5EXF6"/>
<evidence type="ECO:0000256" key="2">
    <source>
        <dbReference type="SAM" id="Phobius"/>
    </source>
</evidence>
<name>A0A5J5EXF6_9PEZI</name>
<organism evidence="3 4">
    <name type="scientific">Sphaerosporella brunnea</name>
    <dbReference type="NCBI Taxonomy" id="1250544"/>
    <lineage>
        <taxon>Eukaryota</taxon>
        <taxon>Fungi</taxon>
        <taxon>Dikarya</taxon>
        <taxon>Ascomycota</taxon>
        <taxon>Pezizomycotina</taxon>
        <taxon>Pezizomycetes</taxon>
        <taxon>Pezizales</taxon>
        <taxon>Pyronemataceae</taxon>
        <taxon>Sphaerosporella</taxon>
    </lineage>
</organism>
<dbReference type="AlphaFoldDB" id="A0A5J5EXF6"/>
<dbReference type="EMBL" id="VXIS01000085">
    <property type="protein sequence ID" value="KAA8906824.1"/>
    <property type="molecule type" value="Genomic_DNA"/>
</dbReference>
<feature type="transmembrane region" description="Helical" evidence="2">
    <location>
        <begin position="90"/>
        <end position="109"/>
    </location>
</feature>
<sequence>MAFLITVLLVILLYNAYTARLALRELLTAQSSRYSASSPPADATEFLTDLRADVLALLELFRAELVTAAHSRSDHSYSSRPRTLLPQNHSVLGCMLAAAVAGLLLPWVLRQWCQAVRQARVEREGVRKPVEGCGCGDDVCHCEAAACTCTPSARCAEGCRCAFKNQELDGAQTESAAADALGAELRKKGKGKHRKEGPVDGAEDVELPLEGGRLVLFGQANQGGHGKGDRRAVIRFQDDQPTA</sequence>